<dbReference type="EMBL" id="WJQU01000001">
    <property type="protein sequence ID" value="KAJ6648844.1"/>
    <property type="molecule type" value="Genomic_DNA"/>
</dbReference>
<evidence type="ECO:0000313" key="2">
    <source>
        <dbReference type="EMBL" id="KAJ6648844.1"/>
    </source>
</evidence>
<name>A0A9Q0NG03_9DIPT</name>
<feature type="non-terminal residue" evidence="2">
    <location>
        <position position="1"/>
    </location>
</feature>
<comment type="caution">
    <text evidence="2">The sequence shown here is derived from an EMBL/GenBank/DDBJ whole genome shotgun (WGS) entry which is preliminary data.</text>
</comment>
<accession>A0A9Q0NG03</accession>
<dbReference type="InterPro" id="IPR011050">
    <property type="entry name" value="Pectin_lyase_fold/virulence"/>
</dbReference>
<feature type="domain" description="Rhamnogalacturonase A/B/Epimerase-like pectate lyase" evidence="1">
    <location>
        <begin position="23"/>
        <end position="266"/>
    </location>
</feature>
<proteinExistence type="predicted"/>
<protein>
    <submittedName>
        <fullName evidence="2">Glucan 1,3-beta-glucosidase</fullName>
    </submittedName>
</protein>
<dbReference type="InterPro" id="IPR024535">
    <property type="entry name" value="RHGA/B-epi-like_pectate_lyase"/>
</dbReference>
<dbReference type="FunFam" id="2.160.20.10:FF:000049">
    <property type="entry name" value="Putative exo-beta-1,3-glucanase"/>
    <property type="match status" value="1"/>
</dbReference>
<dbReference type="InterPro" id="IPR039279">
    <property type="entry name" value="QRT3-like"/>
</dbReference>
<dbReference type="InterPro" id="IPR012334">
    <property type="entry name" value="Pectin_lyas_fold"/>
</dbReference>
<dbReference type="OrthoDB" id="1046782at2759"/>
<dbReference type="PANTHER" id="PTHR33928">
    <property type="entry name" value="POLYGALACTURONASE QRT3"/>
    <property type="match status" value="1"/>
</dbReference>
<dbReference type="Gene3D" id="2.160.20.10">
    <property type="entry name" value="Single-stranded right-handed beta-helix, Pectin lyase-like"/>
    <property type="match status" value="2"/>
</dbReference>
<dbReference type="AlphaFoldDB" id="A0A9Q0NG03"/>
<evidence type="ECO:0000313" key="3">
    <source>
        <dbReference type="Proteomes" id="UP001151699"/>
    </source>
</evidence>
<dbReference type="Proteomes" id="UP001151699">
    <property type="component" value="Chromosome A"/>
</dbReference>
<keyword evidence="3" id="KW-1185">Reference proteome</keyword>
<organism evidence="2 3">
    <name type="scientific">Pseudolycoriella hygida</name>
    <dbReference type="NCBI Taxonomy" id="35572"/>
    <lineage>
        <taxon>Eukaryota</taxon>
        <taxon>Metazoa</taxon>
        <taxon>Ecdysozoa</taxon>
        <taxon>Arthropoda</taxon>
        <taxon>Hexapoda</taxon>
        <taxon>Insecta</taxon>
        <taxon>Pterygota</taxon>
        <taxon>Neoptera</taxon>
        <taxon>Endopterygota</taxon>
        <taxon>Diptera</taxon>
        <taxon>Nematocera</taxon>
        <taxon>Sciaroidea</taxon>
        <taxon>Sciaridae</taxon>
        <taxon>Pseudolycoriella</taxon>
    </lineage>
</organism>
<gene>
    <name evidence="2" type="primary">EXG1_0</name>
    <name evidence="2" type="ORF">Bhyg_04076</name>
</gene>
<dbReference type="SUPFAM" id="SSF51126">
    <property type="entry name" value="Pectin lyase-like"/>
    <property type="match status" value="2"/>
</dbReference>
<dbReference type="PANTHER" id="PTHR33928:SF2">
    <property type="entry name" value="PECTATE LYASE SUPERFAMILY PROTEIN DOMAIN-CONTAINING PROTEIN-RELATED"/>
    <property type="match status" value="1"/>
</dbReference>
<evidence type="ECO:0000259" key="1">
    <source>
        <dbReference type="Pfam" id="PF12708"/>
    </source>
</evidence>
<dbReference type="CDD" id="cd23668">
    <property type="entry name" value="GH55_beta13glucanase-like"/>
    <property type="match status" value="1"/>
</dbReference>
<dbReference type="GO" id="GO:0004650">
    <property type="term" value="F:polygalacturonase activity"/>
    <property type="evidence" value="ECO:0007669"/>
    <property type="project" value="InterPro"/>
</dbReference>
<reference evidence="2" key="1">
    <citation type="submission" date="2022-07" db="EMBL/GenBank/DDBJ databases">
        <authorList>
            <person name="Trinca V."/>
            <person name="Uliana J.V.C."/>
            <person name="Torres T.T."/>
            <person name="Ward R.J."/>
            <person name="Monesi N."/>
        </authorList>
    </citation>
    <scope>NUCLEOTIDE SEQUENCE</scope>
    <source>
        <strain evidence="2">HSMRA1968</strain>
        <tissue evidence="2">Whole embryos</tissue>
    </source>
</reference>
<dbReference type="Pfam" id="PF12708">
    <property type="entry name" value="Pect-lyase_RHGA_epim"/>
    <property type="match status" value="2"/>
</dbReference>
<sequence>MWFDGVERGISAFHSDPSEYQVYRNVMDFGCRGDGVTDDTDCINLAISSGDRCGLGCGSSTIHPALIYFPSGSYVVSRPIVMYYYSQLVGNANNPPRIIAAPNFSGMAIFDSNPYDNQGNNWFQNQSNFFRQVRNFIIDMTRTPSASSTRGVHWQVAQATSLVNLEFNMSTEPGTGHQGIWMENGSGGFMSDLKFTGGKFGMWIGNQQVTHLFSTLQLRPISDLSDLQFLSLDLEFNNCDTAIYMNWNWQWTFKNIKISNCRIGIDMSAAGGSVSSAVGSILLMDSKITNTQIGVLLRNNPPPSSADVSGTFLLDNVQFNGVEAAIQSFDGAPLLRYNGTVASWGRGSRYQDDSGVGVYTTGFLPNILKSSNLLDAQGRFFRKTRPQYETLPSSQFDSVKAHGATGDGVSDDSDAVQATINANTNNGRIVYFPAGSYVLMKTVTIPPGVRIIGEVWSVIMAGGSSYFQDEMNPRPVFKLGEPGQVGNVEITDLMFSTKGAQPGAILVEWNIRESTQGGAAMWDSHFRVGGSSGSDLQVPQCPKGQGAVRQCQGVHTLLRISATGTGYFENVWAWTADHDLDSPGQISIYTGRGVVVESQDGPVWLYGTQSEHNVLSQYQLTQAKNVFMTMIQSETPYWQPAPRAPEPFTPNSAWSDPTYGHCTADDFRCPLSYAIVANGCSNVYVYGAGMYNFFNNYDQTCLSTEDCQQNMVTLANNSNFFMYNVNTKASVNMIVEDNARVLALAAHNVNGFCQSVNAFTAQNR</sequence>
<feature type="domain" description="Rhamnogalacturonase A/B/Epimerase-like pectate lyase" evidence="1">
    <location>
        <begin position="398"/>
        <end position="455"/>
    </location>
</feature>